<reference evidence="2 3" key="1">
    <citation type="submission" date="2020-02" db="EMBL/GenBank/DDBJ databases">
        <authorList>
            <person name="Dziuba M."/>
            <person name="Kuznetsov B."/>
            <person name="Mardanov A."/>
            <person name="Ravin N."/>
            <person name="Grouzdev D."/>
        </authorList>
    </citation>
    <scope>NUCLEOTIDE SEQUENCE [LARGE SCALE GENOMIC DNA]</scope>
    <source>
        <strain evidence="2 3">SpK</strain>
    </source>
</reference>
<organism evidence="2 3">
    <name type="scientific">Magnetospirillum aberrantis SpK</name>
    <dbReference type="NCBI Taxonomy" id="908842"/>
    <lineage>
        <taxon>Bacteria</taxon>
        <taxon>Pseudomonadati</taxon>
        <taxon>Pseudomonadota</taxon>
        <taxon>Alphaproteobacteria</taxon>
        <taxon>Rhodospirillales</taxon>
        <taxon>Rhodospirillaceae</taxon>
        <taxon>Magnetospirillum</taxon>
    </lineage>
</organism>
<keyword evidence="2" id="KW-0808">Transferase</keyword>
<name>A0A7C9UTT2_9PROT</name>
<dbReference type="EMBL" id="JAAIYP010000007">
    <property type="protein sequence ID" value="NFV78849.1"/>
    <property type="molecule type" value="Genomic_DNA"/>
</dbReference>
<dbReference type="GO" id="GO:0006450">
    <property type="term" value="P:regulation of translational fidelity"/>
    <property type="evidence" value="ECO:0007669"/>
    <property type="project" value="InterPro"/>
</dbReference>
<comment type="similarity">
    <text evidence="1">Belongs to the GatC family.</text>
</comment>
<keyword evidence="3" id="KW-1185">Reference proteome</keyword>
<dbReference type="InterPro" id="IPR036113">
    <property type="entry name" value="Asp/Glu-ADT_sf_sub_c"/>
</dbReference>
<keyword evidence="1" id="KW-0067">ATP-binding</keyword>
<accession>A0A7C9UTT2</accession>
<dbReference type="NCBIfam" id="TIGR00135">
    <property type="entry name" value="gatC"/>
    <property type="match status" value="1"/>
</dbReference>
<dbReference type="GO" id="GO:0005524">
    <property type="term" value="F:ATP binding"/>
    <property type="evidence" value="ECO:0007669"/>
    <property type="project" value="UniProtKB-KW"/>
</dbReference>
<dbReference type="GO" id="GO:0006412">
    <property type="term" value="P:translation"/>
    <property type="evidence" value="ECO:0007669"/>
    <property type="project" value="UniProtKB-UniRule"/>
</dbReference>
<dbReference type="EC" id="6.3.5.-" evidence="1"/>
<comment type="catalytic activity">
    <reaction evidence="1">
        <text>L-aspartyl-tRNA(Asn) + L-glutamine + ATP + H2O = L-asparaginyl-tRNA(Asn) + L-glutamate + ADP + phosphate + 2 H(+)</text>
        <dbReference type="Rhea" id="RHEA:14513"/>
        <dbReference type="Rhea" id="RHEA-COMP:9674"/>
        <dbReference type="Rhea" id="RHEA-COMP:9677"/>
        <dbReference type="ChEBI" id="CHEBI:15377"/>
        <dbReference type="ChEBI" id="CHEBI:15378"/>
        <dbReference type="ChEBI" id="CHEBI:29985"/>
        <dbReference type="ChEBI" id="CHEBI:30616"/>
        <dbReference type="ChEBI" id="CHEBI:43474"/>
        <dbReference type="ChEBI" id="CHEBI:58359"/>
        <dbReference type="ChEBI" id="CHEBI:78515"/>
        <dbReference type="ChEBI" id="CHEBI:78516"/>
        <dbReference type="ChEBI" id="CHEBI:456216"/>
    </reaction>
</comment>
<sequence>MSLDRTTVRNIAELARIEVRDDELDHLAGELSGILTFVEQLAEVNTDGIAPMASVADITLPMRQDVINDGGYAEAVLANAPDAVREDEGGFFTVPKVVE</sequence>
<comment type="subunit">
    <text evidence="1">Heterotrimer of A, B and C subunits.</text>
</comment>
<dbReference type="Gene3D" id="1.10.20.60">
    <property type="entry name" value="Glu-tRNAGln amidotransferase C subunit, N-terminal domain"/>
    <property type="match status" value="1"/>
</dbReference>
<dbReference type="SUPFAM" id="SSF141000">
    <property type="entry name" value="Glu-tRNAGln amidotransferase C subunit"/>
    <property type="match status" value="1"/>
</dbReference>
<dbReference type="Proteomes" id="UP000480684">
    <property type="component" value="Unassembled WGS sequence"/>
</dbReference>
<dbReference type="RefSeq" id="WP_163674185.1">
    <property type="nucleotide sequence ID" value="NZ_JAAIYP010000007.1"/>
</dbReference>
<evidence type="ECO:0000313" key="3">
    <source>
        <dbReference type="Proteomes" id="UP000480684"/>
    </source>
</evidence>
<dbReference type="GO" id="GO:0050567">
    <property type="term" value="F:glutaminyl-tRNA synthase (glutamine-hydrolyzing) activity"/>
    <property type="evidence" value="ECO:0007669"/>
    <property type="project" value="UniProtKB-UniRule"/>
</dbReference>
<evidence type="ECO:0000256" key="1">
    <source>
        <dbReference type="HAMAP-Rule" id="MF_00122"/>
    </source>
</evidence>
<dbReference type="PANTHER" id="PTHR15004:SF0">
    <property type="entry name" value="GLUTAMYL-TRNA(GLN) AMIDOTRANSFERASE SUBUNIT C, MITOCHONDRIAL"/>
    <property type="match status" value="1"/>
</dbReference>
<dbReference type="PANTHER" id="PTHR15004">
    <property type="entry name" value="GLUTAMYL-TRNA(GLN) AMIDOTRANSFERASE SUBUNIT C, MITOCHONDRIAL"/>
    <property type="match status" value="1"/>
</dbReference>
<dbReference type="GO" id="GO:0070681">
    <property type="term" value="P:glutaminyl-tRNAGln biosynthesis via transamidation"/>
    <property type="evidence" value="ECO:0007669"/>
    <property type="project" value="TreeGrafter"/>
</dbReference>
<evidence type="ECO:0000313" key="2">
    <source>
        <dbReference type="EMBL" id="NFV78849.1"/>
    </source>
</evidence>
<protein>
    <recommendedName>
        <fullName evidence="1">Aspartyl/glutamyl-tRNA(Asn/Gln) amidotransferase subunit C</fullName>
        <shortName evidence="1">Asp/Glu-ADT subunit C</shortName>
        <ecNumber evidence="1">6.3.5.-</ecNumber>
    </recommendedName>
</protein>
<dbReference type="GO" id="GO:0016740">
    <property type="term" value="F:transferase activity"/>
    <property type="evidence" value="ECO:0007669"/>
    <property type="project" value="UniProtKB-KW"/>
</dbReference>
<keyword evidence="1" id="KW-0436">Ligase</keyword>
<proteinExistence type="inferred from homology"/>
<dbReference type="HAMAP" id="MF_00122">
    <property type="entry name" value="GatC"/>
    <property type="match status" value="1"/>
</dbReference>
<comment type="function">
    <text evidence="1">Allows the formation of correctly charged Asn-tRNA(Asn) or Gln-tRNA(Gln) through the transamidation of misacylated Asp-tRNA(Asn) or Glu-tRNA(Gln) in organisms which lack either or both of asparaginyl-tRNA or glutaminyl-tRNA synthetases. The reaction takes place in the presence of glutamine and ATP through an activated phospho-Asp-tRNA(Asn) or phospho-Glu-tRNA(Gln).</text>
</comment>
<keyword evidence="1" id="KW-0547">Nucleotide-binding</keyword>
<keyword evidence="1" id="KW-0648">Protein biosynthesis</keyword>
<dbReference type="AlphaFoldDB" id="A0A7C9UTT2"/>
<dbReference type="InterPro" id="IPR003837">
    <property type="entry name" value="GatC"/>
</dbReference>
<comment type="catalytic activity">
    <reaction evidence="1">
        <text>L-glutamyl-tRNA(Gln) + L-glutamine + ATP + H2O = L-glutaminyl-tRNA(Gln) + L-glutamate + ADP + phosphate + H(+)</text>
        <dbReference type="Rhea" id="RHEA:17521"/>
        <dbReference type="Rhea" id="RHEA-COMP:9681"/>
        <dbReference type="Rhea" id="RHEA-COMP:9684"/>
        <dbReference type="ChEBI" id="CHEBI:15377"/>
        <dbReference type="ChEBI" id="CHEBI:15378"/>
        <dbReference type="ChEBI" id="CHEBI:29985"/>
        <dbReference type="ChEBI" id="CHEBI:30616"/>
        <dbReference type="ChEBI" id="CHEBI:43474"/>
        <dbReference type="ChEBI" id="CHEBI:58359"/>
        <dbReference type="ChEBI" id="CHEBI:78520"/>
        <dbReference type="ChEBI" id="CHEBI:78521"/>
        <dbReference type="ChEBI" id="CHEBI:456216"/>
    </reaction>
</comment>
<dbReference type="Pfam" id="PF02686">
    <property type="entry name" value="GatC"/>
    <property type="match status" value="1"/>
</dbReference>
<comment type="caution">
    <text evidence="2">The sequence shown here is derived from an EMBL/GenBank/DDBJ whole genome shotgun (WGS) entry which is preliminary data.</text>
</comment>
<gene>
    <name evidence="1 2" type="primary">gatC</name>
    <name evidence="2" type="ORF">G4223_01790</name>
</gene>